<dbReference type="EMBL" id="JAUTXU010000012">
    <property type="protein sequence ID" value="KAK3722677.1"/>
    <property type="molecule type" value="Genomic_DNA"/>
</dbReference>
<comment type="caution">
    <text evidence="1">The sequence shown here is derived from an EMBL/GenBank/DDBJ whole genome shotgun (WGS) entry which is preliminary data.</text>
</comment>
<protein>
    <submittedName>
        <fullName evidence="1">Uncharacterized protein</fullName>
    </submittedName>
</protein>
<keyword evidence="2" id="KW-1185">Reference proteome</keyword>
<name>A0ACC3NT53_9PEZI</name>
<gene>
    <name evidence="1" type="ORF">LTR37_002248</name>
</gene>
<dbReference type="Proteomes" id="UP001281147">
    <property type="component" value="Unassembled WGS sequence"/>
</dbReference>
<organism evidence="1 2">
    <name type="scientific">Vermiconidia calcicola</name>
    <dbReference type="NCBI Taxonomy" id="1690605"/>
    <lineage>
        <taxon>Eukaryota</taxon>
        <taxon>Fungi</taxon>
        <taxon>Dikarya</taxon>
        <taxon>Ascomycota</taxon>
        <taxon>Pezizomycotina</taxon>
        <taxon>Dothideomycetes</taxon>
        <taxon>Dothideomycetidae</taxon>
        <taxon>Mycosphaerellales</taxon>
        <taxon>Extremaceae</taxon>
        <taxon>Vermiconidia</taxon>
    </lineage>
</organism>
<sequence length="312" mass="34886">MAISEDLPGVEVEVTVGGKGLREHEDRDLEEEPRSTIRYIEAISGLTFAISTKLLPHFEFKGDCIMFSISVDGVWTASPVILRTHGKKDRSPVTEGKWIASDRIAKYRFATLETVSDGHMKPGEATSFKDLGSIVVKCTHGRVHGNTTFAGESANGKVGIVSEKALKGRTLSHQVDFTEAAPKTTQWTRTSPCPREPNPVASFVFCYRSIDALKSMLIIPRTPTPPLLEDRDITTLSQDELKELQKRAQEFREYKANLAKVKREKSDDNPRRRKKARPNAGDTQLELDDTDSFRRASTDTLPTTEREVIELD</sequence>
<evidence type="ECO:0000313" key="2">
    <source>
        <dbReference type="Proteomes" id="UP001281147"/>
    </source>
</evidence>
<evidence type="ECO:0000313" key="1">
    <source>
        <dbReference type="EMBL" id="KAK3722677.1"/>
    </source>
</evidence>
<reference evidence="1" key="1">
    <citation type="submission" date="2023-07" db="EMBL/GenBank/DDBJ databases">
        <title>Black Yeasts Isolated from many extreme environments.</title>
        <authorList>
            <person name="Coleine C."/>
            <person name="Stajich J.E."/>
            <person name="Selbmann L."/>
        </authorList>
    </citation>
    <scope>NUCLEOTIDE SEQUENCE</scope>
    <source>
        <strain evidence="1">CCFEE 5714</strain>
    </source>
</reference>
<proteinExistence type="predicted"/>
<accession>A0ACC3NT53</accession>